<proteinExistence type="predicted"/>
<dbReference type="Proteomes" id="UP000478052">
    <property type="component" value="Unassembled WGS sequence"/>
</dbReference>
<feature type="region of interest" description="Disordered" evidence="1">
    <location>
        <begin position="211"/>
        <end position="283"/>
    </location>
</feature>
<keyword evidence="4" id="KW-1185">Reference proteome</keyword>
<gene>
    <name evidence="3" type="ORF">FWK35_00017669</name>
</gene>
<evidence type="ECO:0000256" key="1">
    <source>
        <dbReference type="SAM" id="MobiDB-lite"/>
    </source>
</evidence>
<accession>A0A6G0Z457</accession>
<name>A0A6G0Z457_APHCR</name>
<organism evidence="3 4">
    <name type="scientific">Aphis craccivora</name>
    <name type="common">Cowpea aphid</name>
    <dbReference type="NCBI Taxonomy" id="307492"/>
    <lineage>
        <taxon>Eukaryota</taxon>
        <taxon>Metazoa</taxon>
        <taxon>Ecdysozoa</taxon>
        <taxon>Arthropoda</taxon>
        <taxon>Hexapoda</taxon>
        <taxon>Insecta</taxon>
        <taxon>Pterygota</taxon>
        <taxon>Neoptera</taxon>
        <taxon>Paraneoptera</taxon>
        <taxon>Hemiptera</taxon>
        <taxon>Sternorrhyncha</taxon>
        <taxon>Aphidomorpha</taxon>
        <taxon>Aphidoidea</taxon>
        <taxon>Aphididae</taxon>
        <taxon>Aphidini</taxon>
        <taxon>Aphis</taxon>
        <taxon>Aphis</taxon>
    </lineage>
</organism>
<evidence type="ECO:0000313" key="3">
    <source>
        <dbReference type="EMBL" id="KAF0765295.1"/>
    </source>
</evidence>
<dbReference type="OrthoDB" id="5239715at2759"/>
<dbReference type="GO" id="GO:0016301">
    <property type="term" value="F:kinase activity"/>
    <property type="evidence" value="ECO:0007669"/>
    <property type="project" value="UniProtKB-KW"/>
</dbReference>
<keyword evidence="2" id="KW-0472">Membrane</keyword>
<feature type="compositionally biased region" description="Low complexity" evidence="1">
    <location>
        <begin position="167"/>
        <end position="184"/>
    </location>
</feature>
<feature type="transmembrane region" description="Helical" evidence="2">
    <location>
        <begin position="80"/>
        <end position="99"/>
    </location>
</feature>
<keyword evidence="3" id="KW-0808">Transferase</keyword>
<feature type="region of interest" description="Disordered" evidence="1">
    <location>
        <begin position="511"/>
        <end position="571"/>
    </location>
</feature>
<feature type="compositionally biased region" description="Low complexity" evidence="1">
    <location>
        <begin position="218"/>
        <end position="233"/>
    </location>
</feature>
<feature type="region of interest" description="Disordered" evidence="1">
    <location>
        <begin position="165"/>
        <end position="184"/>
    </location>
</feature>
<sequence length="571" mass="64529">MEFWIMYSELNNTTHFVQYEILTMITRKQSMIVINTLYLVGIIFTSKIYFFILCKIHIKKINVVVYDYTYKTLQFCSNKIVIHVYYLSLSFVVTTNIVIWNSNKSEHWLYYNYIIMSCTVLLLLLRIELAFVFLNTFNKAGGGWTPAGVDVVSGTGKHRMAVLVRKSAPGSPTPSSASSYGTASPGNDLISSASSALRRLHFKSAGAQRMLNRSKTVQQQQHLQQQTQSQQSSPVPKLKVLGSSSVSIESSATVNTSTDSSAATMTTVTDDTENEDNFDNPVSKTHRYYCNFEPRMRIIPNLLDEVLNGTQSSSSAEKDDEFYSASSTEEQPRDDPKAVFTVQDTAPEEYEDSGMPLMQYTTLPSSFHHHHHNNNNYNNNNDNKANNNYGKDGGVVEENTIAEVEDFRPADKDRNADDDADNTLEWRNIMKRQALLENLHRNTIIANKSLVALNKLSIIQIVKVWIINYEKLKLLSRRYAKSRFEEDRTRTEIGRNSSGFAAEQMTIDSEDSFQVDNGSPPIPSSPTGLPGSPTCNDESSPTKSKQHFTFPTVNETDEPNETTKRYKKIFI</sequence>
<reference evidence="3 4" key="1">
    <citation type="submission" date="2019-08" db="EMBL/GenBank/DDBJ databases">
        <title>Whole genome of Aphis craccivora.</title>
        <authorList>
            <person name="Voronova N.V."/>
            <person name="Shulinski R.S."/>
            <person name="Bandarenka Y.V."/>
            <person name="Zhorov D.G."/>
            <person name="Warner D."/>
        </authorList>
    </citation>
    <scope>NUCLEOTIDE SEQUENCE [LARGE SCALE GENOMIC DNA]</scope>
    <source>
        <strain evidence="3">180601</strain>
        <tissue evidence="3">Whole Body</tissue>
    </source>
</reference>
<comment type="caution">
    <text evidence="3">The sequence shown here is derived from an EMBL/GenBank/DDBJ whole genome shotgun (WGS) entry which is preliminary data.</text>
</comment>
<dbReference type="EMBL" id="VUJU01001435">
    <property type="protein sequence ID" value="KAF0765295.1"/>
    <property type="molecule type" value="Genomic_DNA"/>
</dbReference>
<keyword evidence="3" id="KW-0418">Kinase</keyword>
<feature type="compositionally biased region" description="Polar residues" evidence="1">
    <location>
        <begin position="534"/>
        <end position="554"/>
    </location>
</feature>
<feature type="compositionally biased region" description="Low complexity" evidence="1">
    <location>
        <begin position="243"/>
        <end position="269"/>
    </location>
</feature>
<evidence type="ECO:0000256" key="2">
    <source>
        <dbReference type="SAM" id="Phobius"/>
    </source>
</evidence>
<feature type="transmembrane region" description="Helical" evidence="2">
    <location>
        <begin position="111"/>
        <end position="134"/>
    </location>
</feature>
<keyword evidence="2" id="KW-1133">Transmembrane helix</keyword>
<keyword evidence="2" id="KW-0812">Transmembrane</keyword>
<evidence type="ECO:0000313" key="4">
    <source>
        <dbReference type="Proteomes" id="UP000478052"/>
    </source>
</evidence>
<feature type="region of interest" description="Disordered" evidence="1">
    <location>
        <begin position="365"/>
        <end position="384"/>
    </location>
</feature>
<dbReference type="AlphaFoldDB" id="A0A6G0Z457"/>
<feature type="compositionally biased region" description="Low complexity" evidence="1">
    <location>
        <begin position="374"/>
        <end position="384"/>
    </location>
</feature>
<feature type="transmembrane region" description="Helical" evidence="2">
    <location>
        <begin position="32"/>
        <end position="52"/>
    </location>
</feature>
<feature type="region of interest" description="Disordered" evidence="1">
    <location>
        <begin position="310"/>
        <end position="337"/>
    </location>
</feature>
<protein>
    <submittedName>
        <fullName evidence="3">Serine/threonine-protein kinase pakA-like</fullName>
    </submittedName>
</protein>